<organism evidence="7 8">
    <name type="scientific">Rhizopogon vesiculosus</name>
    <dbReference type="NCBI Taxonomy" id="180088"/>
    <lineage>
        <taxon>Eukaryota</taxon>
        <taxon>Fungi</taxon>
        <taxon>Dikarya</taxon>
        <taxon>Basidiomycota</taxon>
        <taxon>Agaricomycotina</taxon>
        <taxon>Agaricomycetes</taxon>
        <taxon>Agaricomycetidae</taxon>
        <taxon>Boletales</taxon>
        <taxon>Suillineae</taxon>
        <taxon>Rhizopogonaceae</taxon>
        <taxon>Rhizopogon</taxon>
    </lineage>
</organism>
<sequence length="1014" mass="111985">MTTATVFSTQCLTYNICLSSRTRACSKKPESCRRSMAPQSNDANGQLYADENASVTAEKQKPGVSKDVFVEDEAHQIQYKTLSWQFVSLLMIAEIVSNGMLSLPSALAVVGIVPAVILIVFLGIFGLYTAKLLIDFKLNHPGVHTMGDAGYIMFGPVARELLAFGTVAFAVFGSGSELLSSQQALSTLSNQGMCSMYLVIISGVVCFLISLPRTLDRLAWMGLLSAAVITLAGFIAMIGAGDNPAPGRSLTVTASSNFYDAFLAVTNPVFAYAGHFMFFMLISEMRRPQDAMKAAWCLQGFATAFYVVFSIVVYVYIGNTVQSPALFSLPPAWSKATFGIALANFLFSSGLYTHTAAKLVFVRIFRHSEHIYSHTLLGWTVWIMLCFAGTAIAVILAIAVPIFSYLIGIAASLFAAWYTYGLAGFFWLHDVYHLKGGIDGIKRRPIGATLAVLTILAGAFICAAGTYVSIKVSVRAFASDARLIHDSSSLKHIKLVQLGDPSFASRNLYVILLLKLTPDRFFILISEMRRPQDAMKARSSGHSSLIRLARLVFVSPFNYTVWPDSSGCMTRTIARVAWMGAGAFICAARTPSLYLWIKIDFPSAMTVPARQHELPIFARPRRTWAQTLNGFLFFMLFIPGCLMVHAFQLTFLLPLKLFPSNSRAGRLYDEGIRYTKGSFATLMNLMNQWFAPTRISITFEREGQGKFGEEEIGHTVERDASGRVVALRLPSKAVIIANHQVRSTVWPIVLAYANPHLGILGLVVCLVPHVFHGNAQGRFHRTEEQPKMDPSHWTTKLGRQAEQEDKPFTFILFPEGTLVSKDTRPISRKYADKLGVPDPLNVLLPRSTGLHYSLRSLAPRMPSLKLIDITMVYPGVPPKGYGQSFYTLRSIFCDRVPPPVVHMHLRMFDVANDIPIGDISGANPAMTPNGSNHEALEVEFPDQEKVAFDEWLRKLWMDKDEFMTKFLHSNSIGGHGAIEIPLELRSNLEIPDAFCFLAPAVGGAFWSRLVKALL</sequence>
<evidence type="ECO:0000256" key="5">
    <source>
        <dbReference type="SAM" id="Phobius"/>
    </source>
</evidence>
<feature type="transmembrane region" description="Helical" evidence="5">
    <location>
        <begin position="376"/>
        <end position="399"/>
    </location>
</feature>
<evidence type="ECO:0000256" key="4">
    <source>
        <dbReference type="ARBA" id="ARBA00023136"/>
    </source>
</evidence>
<protein>
    <recommendedName>
        <fullName evidence="6">Amino acid transporter transmembrane domain-containing protein</fullName>
    </recommendedName>
</protein>
<feature type="transmembrane region" description="Helical" evidence="5">
    <location>
        <begin position="405"/>
        <end position="428"/>
    </location>
</feature>
<feature type="transmembrane region" description="Helical" evidence="5">
    <location>
        <begin position="261"/>
        <end position="282"/>
    </location>
</feature>
<feature type="transmembrane region" description="Helical" evidence="5">
    <location>
        <begin position="218"/>
        <end position="241"/>
    </location>
</feature>
<gene>
    <name evidence="7" type="ORF">AZE42_02929</name>
</gene>
<evidence type="ECO:0000256" key="2">
    <source>
        <dbReference type="ARBA" id="ARBA00022692"/>
    </source>
</evidence>
<name>A0A1J8QQR8_9AGAM</name>
<evidence type="ECO:0000256" key="1">
    <source>
        <dbReference type="ARBA" id="ARBA00004370"/>
    </source>
</evidence>
<keyword evidence="4 5" id="KW-0472">Membrane</keyword>
<feature type="transmembrane region" description="Helical" evidence="5">
    <location>
        <begin position="631"/>
        <end position="653"/>
    </location>
</feature>
<dbReference type="CDD" id="cd07990">
    <property type="entry name" value="LPLAT_LCLAT1-like"/>
    <property type="match status" value="1"/>
</dbReference>
<evidence type="ECO:0000259" key="6">
    <source>
        <dbReference type="Pfam" id="PF01490"/>
    </source>
</evidence>
<keyword evidence="2 5" id="KW-0812">Transmembrane</keyword>
<dbReference type="STRING" id="180088.A0A1J8QQR8"/>
<dbReference type="OrthoDB" id="189226at2759"/>
<feature type="domain" description="Amino acid transporter transmembrane" evidence="6">
    <location>
        <begin position="81"/>
        <end position="470"/>
    </location>
</feature>
<dbReference type="PANTHER" id="PTHR10983:SF16">
    <property type="entry name" value="LYSOCARDIOLIPIN ACYLTRANSFERASE 1"/>
    <property type="match status" value="1"/>
</dbReference>
<dbReference type="PANTHER" id="PTHR10983">
    <property type="entry name" value="1-ACYLGLYCEROL-3-PHOSPHATE ACYLTRANSFERASE-RELATED"/>
    <property type="match status" value="1"/>
</dbReference>
<dbReference type="Proteomes" id="UP000183567">
    <property type="component" value="Unassembled WGS sequence"/>
</dbReference>
<dbReference type="GO" id="GO:0005783">
    <property type="term" value="C:endoplasmic reticulum"/>
    <property type="evidence" value="ECO:0007669"/>
    <property type="project" value="TreeGrafter"/>
</dbReference>
<feature type="transmembrane region" description="Helical" evidence="5">
    <location>
        <begin position="151"/>
        <end position="172"/>
    </location>
</feature>
<feature type="transmembrane region" description="Helical" evidence="5">
    <location>
        <begin position="192"/>
        <end position="211"/>
    </location>
</feature>
<comment type="subcellular location">
    <subcellularLocation>
        <location evidence="1">Membrane</location>
    </subcellularLocation>
</comment>
<dbReference type="GO" id="GO:0036149">
    <property type="term" value="P:phosphatidylinositol acyl-chain remodeling"/>
    <property type="evidence" value="ECO:0007669"/>
    <property type="project" value="TreeGrafter"/>
</dbReference>
<evidence type="ECO:0000313" key="8">
    <source>
        <dbReference type="Proteomes" id="UP000183567"/>
    </source>
</evidence>
<dbReference type="Pfam" id="PF01490">
    <property type="entry name" value="Aa_trans"/>
    <property type="match status" value="1"/>
</dbReference>
<feature type="transmembrane region" description="Helical" evidence="5">
    <location>
        <begin position="107"/>
        <end position="130"/>
    </location>
</feature>
<comment type="caution">
    <text evidence="7">The sequence shown here is derived from an EMBL/GenBank/DDBJ whole genome shotgun (WGS) entry which is preliminary data.</text>
</comment>
<feature type="transmembrane region" description="Helical" evidence="5">
    <location>
        <begin position="82"/>
        <end position="101"/>
    </location>
</feature>
<proteinExistence type="predicted"/>
<dbReference type="InterPro" id="IPR013057">
    <property type="entry name" value="AA_transpt_TM"/>
</dbReference>
<reference evidence="7 8" key="1">
    <citation type="submission" date="2016-03" db="EMBL/GenBank/DDBJ databases">
        <title>Comparative genomics of the ectomycorrhizal sister species Rhizopogon vinicolor and Rhizopogon vesiculosus (Basidiomycota: Boletales) reveals a divergence of the mating type B locus.</title>
        <authorList>
            <person name="Mujic A.B."/>
            <person name="Kuo A."/>
            <person name="Tritt A."/>
            <person name="Lipzen A."/>
            <person name="Chen C."/>
            <person name="Johnson J."/>
            <person name="Sharma A."/>
            <person name="Barry K."/>
            <person name="Grigoriev I.V."/>
            <person name="Spatafora J.W."/>
        </authorList>
    </citation>
    <scope>NUCLEOTIDE SEQUENCE [LARGE SCALE GENOMIC DNA]</scope>
    <source>
        <strain evidence="7 8">AM-OR11-056</strain>
    </source>
</reference>
<accession>A0A1J8QQR8</accession>
<evidence type="ECO:0000313" key="7">
    <source>
        <dbReference type="EMBL" id="OJA11730.1"/>
    </source>
</evidence>
<dbReference type="GO" id="GO:0016746">
    <property type="term" value="F:acyltransferase activity"/>
    <property type="evidence" value="ECO:0007669"/>
    <property type="project" value="TreeGrafter"/>
</dbReference>
<evidence type="ECO:0000256" key="3">
    <source>
        <dbReference type="ARBA" id="ARBA00022989"/>
    </source>
</evidence>
<keyword evidence="3 5" id="KW-1133">Transmembrane helix</keyword>
<keyword evidence="8" id="KW-1185">Reference proteome</keyword>
<dbReference type="GO" id="GO:0016020">
    <property type="term" value="C:membrane"/>
    <property type="evidence" value="ECO:0007669"/>
    <property type="project" value="UniProtKB-SubCell"/>
</dbReference>
<dbReference type="AlphaFoldDB" id="A0A1J8QQR8"/>
<feature type="transmembrane region" description="Helical" evidence="5">
    <location>
        <begin position="448"/>
        <end position="470"/>
    </location>
</feature>
<feature type="transmembrane region" description="Helical" evidence="5">
    <location>
        <begin position="294"/>
        <end position="317"/>
    </location>
</feature>
<dbReference type="EMBL" id="LVVM01004950">
    <property type="protein sequence ID" value="OJA11730.1"/>
    <property type="molecule type" value="Genomic_DNA"/>
</dbReference>